<evidence type="ECO:0000259" key="6">
    <source>
        <dbReference type="PROSITE" id="PS50827"/>
    </source>
</evidence>
<evidence type="ECO:0000259" key="7">
    <source>
        <dbReference type="PROSITE" id="PS51136"/>
    </source>
</evidence>
<proteinExistence type="predicted"/>
<dbReference type="Pfam" id="PF15613">
    <property type="entry name" value="WSD"/>
    <property type="match status" value="1"/>
</dbReference>
<keyword evidence="2 3" id="KW-0539">Nucleus</keyword>
<feature type="compositionally biased region" description="Polar residues" evidence="5">
    <location>
        <begin position="877"/>
        <end position="886"/>
    </location>
</feature>
<sequence length="1226" mass="137396">MPLLQRKKVRYLPLPDPVQVYHSNHPDIPSASTSVSTAPQKTQPIEDDDDLLVVEQEEGSERSDLDGDTPTVGDDTKKTQTDAELVLDSEKNVFYLKESGEIFLDYESYANRVMFYHQKNFQCEATSKAPLSYFEALKSEREEARNTHEKFPKHLKGPILRSVQFQVQGRLDHLTDAVHDQFSDRFFNGERVIADVDNVKYHAIICKTHKAAPRTDPSTPKDLSLPPINPNSHPTAASNSTTALATASVAPLSPGSTLSLPPSSERGRSNSSSVPPTPDSEHDEDDENDEDDEEQEEQIEARRKMWEEIYARPTIENPHARGTDLSISLEQADKEDPPTDYVYLVRLVDGEGRGKKGQGLIQVDAQDISRDRITFSKTILKKFLKDCIDRDSSLASPWMVKPALCVKYGIPQTPDESLQAELNNLKSGAISKRKRPKKEEDVSTPVGLDGTSHLPTENGADKGGEDGEEGGGEDGPKKKKKRRRRNSQGELVAVPDTPPKMVEDQPPTPPRRRPLKYPAEDLLCEMTTKEIASGKAAQRPMFSRNLPFGQDRFETLITTWCFLNAFGKTLVLSPFTLDDFVSSLTYDLVDPPHPLTSEVHACLLNVIMRDLQPTLIARPLKTYGSNSFTSYGSLLKGKKKSLFNSVHQASLDGSRFSGTDPEGVFSENEDGDLIVAESSTRDVSVEGGQTAEEAEDDEDEEEEEEDENIIEGYPGLTKKLLLIESEKIVERSGWRDGKELKYKDGRKRWEACLVACLLQRGDIQSVPSLPRILAHLLFYPPESDELSEDDENPSWVVASSPRLGIRASLPSQRYASLPSEWKLEALAFLCEIAAQTKVAREAMDDSATALTEVRKDLIDIKRERKKLSEERHLLDGTASTKLSTEPRQSDDGLDSRAPSHMDDDGMSITSEPFRWSSTAPPGFNPEEDDMSSLSDASENELEEQAVRAILPDELMDDGSDTASLAGDSTSGRSGKISSAAIRQNTLKNQQLAKEAENLARAETLAKEREELRIKAASAKQLSAERKRIEDEDLKLLRKEEALNRDFRKHVNFPRVKPLGIDRFGNKLWWFDGIGSASLIGPGGAVIVGTGRVFLQGGNAAERAWWGEKVEFTEEEIRLKREKEEGEEGMLEEGEWAMLEDPEELTIFYDWLNPRGHRESKLINTIKHIWEYMHRGTEKRYQELQTRAQIHAQAIDTRRSTRQAVQPDLRNDPSLHWKNKKAEPTPR</sequence>
<dbReference type="GO" id="GO:0000785">
    <property type="term" value="C:chromatin"/>
    <property type="evidence" value="ECO:0007669"/>
    <property type="project" value="UniProtKB-ARBA"/>
</dbReference>
<feature type="region of interest" description="Disordered" evidence="5">
    <location>
        <begin position="429"/>
        <end position="515"/>
    </location>
</feature>
<feature type="compositionally biased region" description="Polar residues" evidence="5">
    <location>
        <begin position="30"/>
        <end position="43"/>
    </location>
</feature>
<dbReference type="PANTHER" id="PTHR32075">
    <property type="entry name" value="ISWI CHROMATIN-REMODELING COMPLEX SUBUNIT YPL216W-RELATED"/>
    <property type="match status" value="1"/>
</dbReference>
<feature type="compositionally biased region" description="Basic residues" evidence="5">
    <location>
        <begin position="477"/>
        <end position="486"/>
    </location>
</feature>
<feature type="region of interest" description="Disordered" evidence="5">
    <location>
        <begin position="677"/>
        <end position="710"/>
    </location>
</feature>
<feature type="region of interest" description="Disordered" evidence="5">
    <location>
        <begin position="212"/>
        <end position="299"/>
    </location>
</feature>
<dbReference type="GO" id="GO:0005634">
    <property type="term" value="C:nucleus"/>
    <property type="evidence" value="ECO:0007669"/>
    <property type="project" value="UniProtKB-SubCell"/>
</dbReference>
<dbReference type="PROSITE" id="PS50827">
    <property type="entry name" value="DDT"/>
    <property type="match status" value="1"/>
</dbReference>
<name>A0A0F7SE84_PHARH</name>
<dbReference type="Pfam" id="PF10537">
    <property type="entry name" value="WAC_Acf1_DNA_bd"/>
    <property type="match status" value="1"/>
</dbReference>
<feature type="region of interest" description="Disordered" evidence="5">
    <location>
        <begin position="1196"/>
        <end position="1226"/>
    </location>
</feature>
<feature type="compositionally biased region" description="Polar residues" evidence="5">
    <location>
        <begin position="960"/>
        <end position="978"/>
    </location>
</feature>
<evidence type="ECO:0000256" key="1">
    <source>
        <dbReference type="ARBA" id="ARBA00004123"/>
    </source>
</evidence>
<dbReference type="GO" id="GO:0031509">
    <property type="term" value="P:subtelomeric heterochromatin formation"/>
    <property type="evidence" value="ECO:0007669"/>
    <property type="project" value="TreeGrafter"/>
</dbReference>
<dbReference type="AlphaFoldDB" id="A0A0F7SE84"/>
<dbReference type="Pfam" id="PF02791">
    <property type="entry name" value="DDT"/>
    <property type="match status" value="1"/>
</dbReference>
<feature type="compositionally biased region" description="Low complexity" evidence="5">
    <location>
        <begin position="234"/>
        <end position="273"/>
    </location>
</feature>
<evidence type="ECO:0000256" key="4">
    <source>
        <dbReference type="SAM" id="Coils"/>
    </source>
</evidence>
<dbReference type="SMART" id="SM00571">
    <property type="entry name" value="DDT"/>
    <property type="match status" value="1"/>
</dbReference>
<feature type="region of interest" description="Disordered" evidence="5">
    <location>
        <begin position="18"/>
        <end position="78"/>
    </location>
</feature>
<reference evidence="8" key="1">
    <citation type="submission" date="2014-08" db="EMBL/GenBank/DDBJ databases">
        <authorList>
            <person name="Sharma Rahul"/>
            <person name="Thines Marco"/>
        </authorList>
    </citation>
    <scope>NUCLEOTIDE SEQUENCE</scope>
</reference>
<dbReference type="GO" id="GO:0000781">
    <property type="term" value="C:chromosome, telomeric region"/>
    <property type="evidence" value="ECO:0007669"/>
    <property type="project" value="GOC"/>
</dbReference>
<accession>A0A0F7SE84</accession>
<feature type="coiled-coil region" evidence="4">
    <location>
        <begin position="981"/>
        <end position="1031"/>
    </location>
</feature>
<dbReference type="EMBL" id="LN483144">
    <property type="protein sequence ID" value="CDZ96386.1"/>
    <property type="molecule type" value="Genomic_DNA"/>
</dbReference>
<organism evidence="8">
    <name type="scientific">Phaffia rhodozyma</name>
    <name type="common">Yeast</name>
    <name type="synonym">Xanthophyllomyces dendrorhous</name>
    <dbReference type="NCBI Taxonomy" id="264483"/>
    <lineage>
        <taxon>Eukaryota</taxon>
        <taxon>Fungi</taxon>
        <taxon>Dikarya</taxon>
        <taxon>Basidiomycota</taxon>
        <taxon>Agaricomycotina</taxon>
        <taxon>Tremellomycetes</taxon>
        <taxon>Cystofilobasidiales</taxon>
        <taxon>Mrakiaceae</taxon>
        <taxon>Phaffia</taxon>
    </lineage>
</organism>
<dbReference type="InterPro" id="IPR018501">
    <property type="entry name" value="DDT_dom"/>
</dbReference>
<comment type="subcellular location">
    <subcellularLocation>
        <location evidence="1 3">Nucleus</location>
    </subcellularLocation>
</comment>
<evidence type="ECO:0000256" key="5">
    <source>
        <dbReference type="SAM" id="MobiDB-lite"/>
    </source>
</evidence>
<dbReference type="PANTHER" id="PTHR32075:SF6">
    <property type="entry name" value="ISWI CHROMATIN-REMODELING COMPLEX SUBUNIT YPL216W-RELATED"/>
    <property type="match status" value="1"/>
</dbReference>
<feature type="domain" description="WAC" evidence="7">
    <location>
        <begin position="91"/>
        <end position="198"/>
    </location>
</feature>
<evidence type="ECO:0000256" key="3">
    <source>
        <dbReference type="PROSITE-ProRule" id="PRU00475"/>
    </source>
</evidence>
<feature type="compositionally biased region" description="Acidic residues" evidence="5">
    <location>
        <begin position="45"/>
        <end position="58"/>
    </location>
</feature>
<keyword evidence="4" id="KW-0175">Coiled coil</keyword>
<feature type="region of interest" description="Disordered" evidence="5">
    <location>
        <begin position="871"/>
        <end position="978"/>
    </location>
</feature>
<protein>
    <submittedName>
        <fullName evidence="8">Chromatin remodeling complex WSTF-ISWI, large subunit (Contains heterochromatin localization, PHD and BROMO domains)</fullName>
    </submittedName>
</protein>
<feature type="compositionally biased region" description="Acidic residues" evidence="5">
    <location>
        <begin position="281"/>
        <end position="298"/>
    </location>
</feature>
<dbReference type="InterPro" id="IPR013136">
    <property type="entry name" value="WSTF_Acf1_Cbp146"/>
</dbReference>
<evidence type="ECO:0000256" key="2">
    <source>
        <dbReference type="ARBA" id="ARBA00023242"/>
    </source>
</evidence>
<feature type="compositionally biased region" description="Basic and acidic residues" evidence="5">
    <location>
        <begin position="1208"/>
        <end position="1226"/>
    </location>
</feature>
<evidence type="ECO:0000313" key="8">
    <source>
        <dbReference type="EMBL" id="CDZ96386.1"/>
    </source>
</evidence>
<dbReference type="InterPro" id="IPR028941">
    <property type="entry name" value="WHIM2_dom"/>
</dbReference>
<dbReference type="PROSITE" id="PS51136">
    <property type="entry name" value="WAC"/>
    <property type="match status" value="1"/>
</dbReference>
<feature type="domain" description="DDT" evidence="6">
    <location>
        <begin position="550"/>
        <end position="613"/>
    </location>
</feature>
<feature type="compositionally biased region" description="Basic and acidic residues" evidence="5">
    <location>
        <begin position="887"/>
        <end position="903"/>
    </location>
</feature>
<feature type="compositionally biased region" description="Polar residues" evidence="5">
    <location>
        <begin position="907"/>
        <end position="919"/>
    </location>
</feature>
<feature type="compositionally biased region" description="Acidic residues" evidence="5">
    <location>
        <begin position="692"/>
        <end position="709"/>
    </location>
</feature>